<sequence length="54" mass="6175">MPYGAHYQLLAVWSSPSEPQKIGQDGMDGLEREEERQGFPYGWREARPPPEATQ</sequence>
<organism evidence="2 3">
    <name type="scientific">Colletotrichum paranaense</name>
    <dbReference type="NCBI Taxonomy" id="1914294"/>
    <lineage>
        <taxon>Eukaryota</taxon>
        <taxon>Fungi</taxon>
        <taxon>Dikarya</taxon>
        <taxon>Ascomycota</taxon>
        <taxon>Pezizomycotina</taxon>
        <taxon>Sordariomycetes</taxon>
        <taxon>Hypocreomycetidae</taxon>
        <taxon>Glomerellales</taxon>
        <taxon>Glomerellaceae</taxon>
        <taxon>Colletotrichum</taxon>
        <taxon>Colletotrichum acutatum species complex</taxon>
    </lineage>
</organism>
<protein>
    <submittedName>
        <fullName evidence="2">Uncharacterized protein</fullName>
    </submittedName>
</protein>
<dbReference type="Proteomes" id="UP001241169">
    <property type="component" value="Unassembled WGS sequence"/>
</dbReference>
<reference evidence="2 3" key="1">
    <citation type="submission" date="2016-10" db="EMBL/GenBank/DDBJ databases">
        <title>The genome sequence of Colletotrichum fioriniae PJ7.</title>
        <authorList>
            <person name="Baroncelli R."/>
        </authorList>
    </citation>
    <scope>NUCLEOTIDE SEQUENCE [LARGE SCALE GENOMIC DNA]</scope>
    <source>
        <strain evidence="2 3">IMI 384185</strain>
    </source>
</reference>
<dbReference type="GeneID" id="85379142"/>
<gene>
    <name evidence="2" type="ORF">CPAR01_10984</name>
</gene>
<accession>A0ABQ9SAB9</accession>
<feature type="region of interest" description="Disordered" evidence="1">
    <location>
        <begin position="17"/>
        <end position="54"/>
    </location>
</feature>
<dbReference type="EMBL" id="MOPA01000009">
    <property type="protein sequence ID" value="KAK1531335.1"/>
    <property type="molecule type" value="Genomic_DNA"/>
</dbReference>
<name>A0ABQ9SAB9_9PEZI</name>
<evidence type="ECO:0000256" key="1">
    <source>
        <dbReference type="SAM" id="MobiDB-lite"/>
    </source>
</evidence>
<dbReference type="RefSeq" id="XP_060345591.1">
    <property type="nucleotide sequence ID" value="XM_060495243.1"/>
</dbReference>
<evidence type="ECO:0000313" key="3">
    <source>
        <dbReference type="Proteomes" id="UP001241169"/>
    </source>
</evidence>
<keyword evidence="3" id="KW-1185">Reference proteome</keyword>
<proteinExistence type="predicted"/>
<comment type="caution">
    <text evidence="2">The sequence shown here is derived from an EMBL/GenBank/DDBJ whole genome shotgun (WGS) entry which is preliminary data.</text>
</comment>
<evidence type="ECO:0000313" key="2">
    <source>
        <dbReference type="EMBL" id="KAK1531335.1"/>
    </source>
</evidence>